<organism evidence="1 2">
    <name type="scientific">Oerskovia jenensis</name>
    <dbReference type="NCBI Taxonomy" id="162169"/>
    <lineage>
        <taxon>Bacteria</taxon>
        <taxon>Bacillati</taxon>
        <taxon>Actinomycetota</taxon>
        <taxon>Actinomycetes</taxon>
        <taxon>Micrococcales</taxon>
        <taxon>Cellulomonadaceae</taxon>
        <taxon>Oerskovia</taxon>
    </lineage>
</organism>
<gene>
    <name evidence="1" type="ORF">JOD49_001294</name>
</gene>
<sequence>MRLGPWGQVPMYRYCSLWLSIHIENTPVTRRGALNSKE</sequence>
<keyword evidence="2" id="KW-1185">Reference proteome</keyword>
<comment type="caution">
    <text evidence="1">The sequence shown here is derived from an EMBL/GenBank/DDBJ whole genome shotgun (WGS) entry which is preliminary data.</text>
</comment>
<dbReference type="Proteomes" id="UP000698059">
    <property type="component" value="Unassembled WGS sequence"/>
</dbReference>
<dbReference type="EMBL" id="JAFBBO010000001">
    <property type="protein sequence ID" value="MBM7478374.1"/>
    <property type="molecule type" value="Genomic_DNA"/>
</dbReference>
<evidence type="ECO:0000313" key="2">
    <source>
        <dbReference type="Proteomes" id="UP000698059"/>
    </source>
</evidence>
<protein>
    <submittedName>
        <fullName evidence="1">Uncharacterized protein</fullName>
    </submittedName>
</protein>
<reference evidence="1 2" key="1">
    <citation type="submission" date="2021-01" db="EMBL/GenBank/DDBJ databases">
        <title>Sequencing the genomes of 1000 actinobacteria strains.</title>
        <authorList>
            <person name="Klenk H.-P."/>
        </authorList>
    </citation>
    <scope>NUCLEOTIDE SEQUENCE [LARGE SCALE GENOMIC DNA]</scope>
    <source>
        <strain evidence="1 2">DSM 46000</strain>
    </source>
</reference>
<evidence type="ECO:0000313" key="1">
    <source>
        <dbReference type="EMBL" id="MBM7478374.1"/>
    </source>
</evidence>
<proteinExistence type="predicted"/>
<accession>A0ABS2LD76</accession>
<name>A0ABS2LD76_9CELL</name>